<accession>A0A565BHP5</accession>
<sequence>MTSKPQSIESSHTWEEIMAITTDHVSLTFLAPRSVVPCLKKPTRVCISNFGTVPKPRLTTISNLGNNNTPKYNKLYPPKEDLVAEKMKIEVREELKKSESDCGSSGLQVAQLTTQIKHLASCLHRKDKQSRRGLVGMVQKRKKLLKYLKRTDLDSYCLVLSKLSLRDKF</sequence>
<dbReference type="GO" id="GO:0003735">
    <property type="term" value="F:structural constituent of ribosome"/>
    <property type="evidence" value="ECO:0007669"/>
    <property type="project" value="InterPro"/>
</dbReference>
<dbReference type="InterPro" id="IPR000589">
    <property type="entry name" value="Ribosomal_uS15"/>
</dbReference>
<gene>
    <name evidence="9" type="ORF">ANE_LOCUS11331</name>
</gene>
<keyword evidence="5 8" id="KW-0687">Ribonucleoprotein</keyword>
<comment type="similarity">
    <text evidence="2 8">Belongs to the universal ribosomal protein uS15 family.</text>
</comment>
<evidence type="ECO:0000256" key="1">
    <source>
        <dbReference type="ARBA" id="ARBA00004474"/>
    </source>
</evidence>
<dbReference type="GO" id="GO:0005840">
    <property type="term" value="C:ribosome"/>
    <property type="evidence" value="ECO:0007669"/>
    <property type="project" value="UniProtKB-KW"/>
</dbReference>
<keyword evidence="4 8" id="KW-0689">Ribosomal protein</keyword>
<evidence type="ECO:0000256" key="5">
    <source>
        <dbReference type="ARBA" id="ARBA00023274"/>
    </source>
</evidence>
<keyword evidence="10" id="KW-1185">Reference proteome</keyword>
<evidence type="ECO:0000256" key="6">
    <source>
        <dbReference type="ARBA" id="ARBA00035250"/>
    </source>
</evidence>
<reference evidence="9" key="1">
    <citation type="submission" date="2019-07" db="EMBL/GenBank/DDBJ databases">
        <authorList>
            <person name="Dittberner H."/>
        </authorList>
    </citation>
    <scope>NUCLEOTIDE SEQUENCE [LARGE SCALE GENOMIC DNA]</scope>
</reference>
<evidence type="ECO:0000313" key="10">
    <source>
        <dbReference type="Proteomes" id="UP000489600"/>
    </source>
</evidence>
<dbReference type="EMBL" id="CABITT030000004">
    <property type="protein sequence ID" value="VVB00887.1"/>
    <property type="molecule type" value="Genomic_DNA"/>
</dbReference>
<dbReference type="Proteomes" id="UP000489600">
    <property type="component" value="Unassembled WGS sequence"/>
</dbReference>
<dbReference type="GO" id="GO:1990904">
    <property type="term" value="C:ribonucleoprotein complex"/>
    <property type="evidence" value="ECO:0007669"/>
    <property type="project" value="UniProtKB-KW"/>
</dbReference>
<name>A0A565BHP5_9BRAS</name>
<evidence type="ECO:0000256" key="2">
    <source>
        <dbReference type="ARBA" id="ARBA00008434"/>
    </source>
</evidence>
<evidence type="ECO:0000256" key="4">
    <source>
        <dbReference type="ARBA" id="ARBA00022980"/>
    </source>
</evidence>
<dbReference type="SUPFAM" id="SSF47060">
    <property type="entry name" value="S15/NS1 RNA-binding domain"/>
    <property type="match status" value="1"/>
</dbReference>
<comment type="subcellular location">
    <subcellularLocation>
        <location evidence="1">Plastid</location>
    </subcellularLocation>
</comment>
<evidence type="ECO:0000256" key="8">
    <source>
        <dbReference type="RuleBase" id="RU003919"/>
    </source>
</evidence>
<dbReference type="HAMAP" id="MF_01343_B">
    <property type="entry name" value="Ribosomal_uS15_B"/>
    <property type="match status" value="1"/>
</dbReference>
<dbReference type="NCBIfam" id="TIGR00952">
    <property type="entry name" value="S15_bact"/>
    <property type="match status" value="1"/>
</dbReference>
<proteinExistence type="inferred from homology"/>
<dbReference type="Pfam" id="PF00312">
    <property type="entry name" value="Ribosomal_S15"/>
    <property type="match status" value="1"/>
</dbReference>
<protein>
    <recommendedName>
        <fullName evidence="6">Small ribosomal subunit protein uS15c</fullName>
    </recommendedName>
    <alternativeName>
        <fullName evidence="7">30S ribosomal protein S15, chloroplastic</fullName>
    </alternativeName>
</protein>
<dbReference type="InterPro" id="IPR005290">
    <property type="entry name" value="Ribosomal_uS15_bac-type"/>
</dbReference>
<dbReference type="GO" id="GO:0009536">
    <property type="term" value="C:plastid"/>
    <property type="evidence" value="ECO:0007669"/>
    <property type="project" value="UniProtKB-SubCell"/>
</dbReference>
<dbReference type="PANTHER" id="PTHR47546:SF2">
    <property type="entry name" value="30S RIBOSOMAL PROTEIN S15, CHLOROPLASTIC"/>
    <property type="match status" value="1"/>
</dbReference>
<dbReference type="InterPro" id="IPR009068">
    <property type="entry name" value="uS15_NS1_RNA-bd_sf"/>
</dbReference>
<dbReference type="AlphaFoldDB" id="A0A565BHP5"/>
<evidence type="ECO:0000256" key="3">
    <source>
        <dbReference type="ARBA" id="ARBA00011458"/>
    </source>
</evidence>
<evidence type="ECO:0000313" key="9">
    <source>
        <dbReference type="EMBL" id="VVB00887.1"/>
    </source>
</evidence>
<dbReference type="PANTHER" id="PTHR47546">
    <property type="entry name" value="S15/NS1, RNA-BINDING PROTEIN"/>
    <property type="match status" value="1"/>
</dbReference>
<organism evidence="9 10">
    <name type="scientific">Arabis nemorensis</name>
    <dbReference type="NCBI Taxonomy" id="586526"/>
    <lineage>
        <taxon>Eukaryota</taxon>
        <taxon>Viridiplantae</taxon>
        <taxon>Streptophyta</taxon>
        <taxon>Embryophyta</taxon>
        <taxon>Tracheophyta</taxon>
        <taxon>Spermatophyta</taxon>
        <taxon>Magnoliopsida</taxon>
        <taxon>eudicotyledons</taxon>
        <taxon>Gunneridae</taxon>
        <taxon>Pentapetalae</taxon>
        <taxon>rosids</taxon>
        <taxon>malvids</taxon>
        <taxon>Brassicales</taxon>
        <taxon>Brassicaceae</taxon>
        <taxon>Arabideae</taxon>
        <taxon>Arabis</taxon>
    </lineage>
</organism>
<evidence type="ECO:0000256" key="7">
    <source>
        <dbReference type="ARBA" id="ARBA00035484"/>
    </source>
</evidence>
<dbReference type="GO" id="GO:0006412">
    <property type="term" value="P:translation"/>
    <property type="evidence" value="ECO:0007669"/>
    <property type="project" value="InterPro"/>
</dbReference>
<dbReference type="OrthoDB" id="441444at2759"/>
<dbReference type="Gene3D" id="1.10.287.10">
    <property type="entry name" value="S15/NS1, RNA-binding"/>
    <property type="match status" value="1"/>
</dbReference>
<comment type="subunit">
    <text evidence="3">Part of the 30S ribosomal subunit.</text>
</comment>
<comment type="caution">
    <text evidence="9">The sequence shown here is derived from an EMBL/GenBank/DDBJ whole genome shotgun (WGS) entry which is preliminary data.</text>
</comment>
<dbReference type="SMART" id="SM01387">
    <property type="entry name" value="Ribosomal_S15"/>
    <property type="match status" value="1"/>
</dbReference>